<dbReference type="InterPro" id="IPR013783">
    <property type="entry name" value="Ig-like_fold"/>
</dbReference>
<dbReference type="Proteomes" id="UP001220377">
    <property type="component" value="Chromosome"/>
</dbReference>
<evidence type="ECO:0000256" key="3">
    <source>
        <dbReference type="SAM" id="SignalP"/>
    </source>
</evidence>
<sequence length="407" mass="45006">MRKIAIALAILILLMLGSPTVVHATSGKVELILHKRVLPAAKQETGRYPNSGEQLAGNSPLLSKTEGLNGIRFKIYDATPLRTAAAGQGATADEFTSTYTNMEIGAAQQLIDQQGLHYVTTITTGRDAQLREDGVARVQLPSVSHGAPTAFYLIEDWQDTSTVNLVAAQFKPLMLALNIRGADGTVLDPIHFYPKNEIYARDPYFFKFGRNDDKEWRLAGASFVLARRTTAGELLYLADKQPSTTQLRWQLSTDPAGDRSIRRFTSDASGLVATPNVLLPGGDYQFQEVEAPTGYTRRPTPVPVHIPRTWQEAVTVDHQKIVEYPTSVFPDHEIKLARVRVYNEKIGSSSPGSSNSSPNSHQQAQHGWLDFLPQLGNRRSLITIGLGLILMVCAGIVWRSRKRDRRH</sequence>
<dbReference type="RefSeq" id="WP_274259907.1">
    <property type="nucleotide sequence ID" value="NZ_CP117884.1"/>
</dbReference>
<feature type="region of interest" description="Disordered" evidence="1">
    <location>
        <begin position="346"/>
        <end position="365"/>
    </location>
</feature>
<protein>
    <submittedName>
        <fullName evidence="6">Pilin N-terminal domain-containing protein</fullName>
    </submittedName>
</protein>
<keyword evidence="2" id="KW-1133">Transmembrane helix</keyword>
<accession>A0ABY7WTZ2</accession>
<dbReference type="InterPro" id="IPR032364">
    <property type="entry name" value="GramPos_pilinD1_N"/>
</dbReference>
<dbReference type="EMBL" id="CP117884">
    <property type="protein sequence ID" value="WDF82447.1"/>
    <property type="molecule type" value="Genomic_DNA"/>
</dbReference>
<evidence type="ECO:0000259" key="4">
    <source>
        <dbReference type="Pfam" id="PF16555"/>
    </source>
</evidence>
<evidence type="ECO:0000313" key="7">
    <source>
        <dbReference type="Proteomes" id="UP001220377"/>
    </source>
</evidence>
<evidence type="ECO:0000313" key="6">
    <source>
        <dbReference type="EMBL" id="WDF82447.1"/>
    </source>
</evidence>
<dbReference type="Pfam" id="PF17802">
    <property type="entry name" value="SpaA"/>
    <property type="match status" value="1"/>
</dbReference>
<keyword evidence="2" id="KW-0812">Transmembrane</keyword>
<feature type="transmembrane region" description="Helical" evidence="2">
    <location>
        <begin position="380"/>
        <end position="398"/>
    </location>
</feature>
<evidence type="ECO:0000259" key="5">
    <source>
        <dbReference type="Pfam" id="PF17802"/>
    </source>
</evidence>
<dbReference type="InterPro" id="IPR041033">
    <property type="entry name" value="SpaA_PFL_dom_1"/>
</dbReference>
<organism evidence="6 7">
    <name type="scientific">Lacticaseibacillus pabuli</name>
    <dbReference type="NCBI Taxonomy" id="3025672"/>
    <lineage>
        <taxon>Bacteria</taxon>
        <taxon>Bacillati</taxon>
        <taxon>Bacillota</taxon>
        <taxon>Bacilli</taxon>
        <taxon>Lactobacillales</taxon>
        <taxon>Lactobacillaceae</taxon>
        <taxon>Lacticaseibacillus</taxon>
    </lineage>
</organism>
<evidence type="ECO:0000256" key="2">
    <source>
        <dbReference type="SAM" id="Phobius"/>
    </source>
</evidence>
<dbReference type="Gene3D" id="2.60.40.10">
    <property type="entry name" value="Immunoglobulins"/>
    <property type="match status" value="2"/>
</dbReference>
<feature type="domain" description="Gram-positive pilin subunit D1 N-terminal" evidence="4">
    <location>
        <begin position="27"/>
        <end position="197"/>
    </location>
</feature>
<keyword evidence="3" id="KW-0732">Signal</keyword>
<keyword evidence="7" id="KW-1185">Reference proteome</keyword>
<gene>
    <name evidence="6" type="ORF">PQ472_11220</name>
</gene>
<feature type="signal peptide" evidence="3">
    <location>
        <begin position="1"/>
        <end position="24"/>
    </location>
</feature>
<evidence type="ECO:0000256" key="1">
    <source>
        <dbReference type="SAM" id="MobiDB-lite"/>
    </source>
</evidence>
<keyword evidence="2" id="KW-0472">Membrane</keyword>
<feature type="chain" id="PRO_5047077014" evidence="3">
    <location>
        <begin position="25"/>
        <end position="407"/>
    </location>
</feature>
<feature type="compositionally biased region" description="Low complexity" evidence="1">
    <location>
        <begin position="347"/>
        <end position="360"/>
    </location>
</feature>
<dbReference type="Pfam" id="PF16555">
    <property type="entry name" value="GramPos_pilinD1"/>
    <property type="match status" value="1"/>
</dbReference>
<reference evidence="6 7" key="1">
    <citation type="submission" date="2023-02" db="EMBL/GenBank/DDBJ databases">
        <title>Genome sequence of Lacticaseibacillus sp. KACC 23028.</title>
        <authorList>
            <person name="Kim S."/>
            <person name="Heo J."/>
            <person name="Kwon S.-W."/>
        </authorList>
    </citation>
    <scope>NUCLEOTIDE SEQUENCE [LARGE SCALE GENOMIC DNA]</scope>
    <source>
        <strain evidence="6 7">KACC 23028</strain>
    </source>
</reference>
<feature type="domain" description="SpaA-like prealbumin fold" evidence="5">
    <location>
        <begin position="213"/>
        <end position="317"/>
    </location>
</feature>
<name>A0ABY7WTZ2_9LACO</name>
<proteinExistence type="predicted"/>